<sequence>MGKDITINFARLEEDHQSYIQNYQEKFIGELQKLVDIIKENNPESRISKDKVINPANWSLKHITPDTGRSSANISLKIFNRPTESAPNGSLFEFLKNQLKEAQKNTPPERKEEIKQLRGYVDLLNLQATSVIAEVGALDYLFKFGRHIMELREVYLQTNPNVNTDDIILFNQTIHYIEQLKEAFKQYSLDFLTNGTLEQHSTVDAGILREKVVTLYKAIKENMGELVANNCIEPKYMQKIKSEVNSALGCFEHKNNISFALPTGGETKKQKTRKIAQLGLGIGTITSTVLAVGSTAITPVFPPAALGSAIFGVGALACGVAGSGITIYNSAENYLKYKIPPNTGEKITVGLFVASFGIGVGASALSSSLPILATVVSGANKTVKTSYVSGVVGKSIYDIPDQKKLKGELKAKGEDQGASSDKVQDQSSSNSNTPNP</sequence>
<dbReference type="AlphaFoldDB" id="A0A0W0YJ87"/>
<evidence type="ECO:0000313" key="3">
    <source>
        <dbReference type="EMBL" id="KTD56965.1"/>
    </source>
</evidence>
<evidence type="ECO:0000313" key="4">
    <source>
        <dbReference type="Proteomes" id="UP000054703"/>
    </source>
</evidence>
<gene>
    <name evidence="3" type="ORF">Lsan_2587</name>
</gene>
<keyword evidence="4" id="KW-1185">Reference proteome</keyword>
<evidence type="ECO:0000256" key="2">
    <source>
        <dbReference type="SAM" id="Phobius"/>
    </source>
</evidence>
<feature type="region of interest" description="Disordered" evidence="1">
    <location>
        <begin position="408"/>
        <end position="436"/>
    </location>
</feature>
<dbReference type="RefSeq" id="WP_058514659.1">
    <property type="nucleotide sequence ID" value="NZ_CAAAIH010000032.1"/>
</dbReference>
<dbReference type="Proteomes" id="UP000054703">
    <property type="component" value="Unassembled WGS sequence"/>
</dbReference>
<accession>A0A0W0YJ87</accession>
<proteinExistence type="predicted"/>
<organism evidence="3 4">
    <name type="scientific">Legionella santicrucis</name>
    <dbReference type="NCBI Taxonomy" id="45074"/>
    <lineage>
        <taxon>Bacteria</taxon>
        <taxon>Pseudomonadati</taxon>
        <taxon>Pseudomonadota</taxon>
        <taxon>Gammaproteobacteria</taxon>
        <taxon>Legionellales</taxon>
        <taxon>Legionellaceae</taxon>
        <taxon>Legionella</taxon>
    </lineage>
</organism>
<dbReference type="OrthoDB" id="5654065at2"/>
<dbReference type="EMBL" id="LNYU01000078">
    <property type="protein sequence ID" value="KTD56965.1"/>
    <property type="molecule type" value="Genomic_DNA"/>
</dbReference>
<name>A0A0W0YJ87_9GAMM</name>
<dbReference type="PATRIC" id="fig|45074.5.peg.2785"/>
<feature type="compositionally biased region" description="Polar residues" evidence="1">
    <location>
        <begin position="417"/>
        <end position="436"/>
    </location>
</feature>
<feature type="transmembrane region" description="Helical" evidence="2">
    <location>
        <begin position="304"/>
        <end position="328"/>
    </location>
</feature>
<evidence type="ECO:0000256" key="1">
    <source>
        <dbReference type="SAM" id="MobiDB-lite"/>
    </source>
</evidence>
<keyword evidence="2" id="KW-0812">Transmembrane</keyword>
<keyword evidence="2" id="KW-1133">Transmembrane helix</keyword>
<comment type="caution">
    <text evidence="3">The sequence shown here is derived from an EMBL/GenBank/DDBJ whole genome shotgun (WGS) entry which is preliminary data.</text>
</comment>
<feature type="transmembrane region" description="Helical" evidence="2">
    <location>
        <begin position="349"/>
        <end position="373"/>
    </location>
</feature>
<keyword evidence="2" id="KW-0472">Membrane</keyword>
<reference evidence="3 4" key="1">
    <citation type="submission" date="2015-11" db="EMBL/GenBank/DDBJ databases">
        <title>Genomic analysis of 38 Legionella species identifies large and diverse effector repertoires.</title>
        <authorList>
            <person name="Burstein D."/>
            <person name="Amaro F."/>
            <person name="Zusman T."/>
            <person name="Lifshitz Z."/>
            <person name="Cohen O."/>
            <person name="Gilbert J.A."/>
            <person name="Pupko T."/>
            <person name="Shuman H.A."/>
            <person name="Segal G."/>
        </authorList>
    </citation>
    <scope>NUCLEOTIDE SEQUENCE [LARGE SCALE GENOMIC DNA]</scope>
    <source>
        <strain evidence="3 4">SC-63-C7</strain>
    </source>
</reference>
<protein>
    <submittedName>
        <fullName evidence="3">Uncharacterized protein</fullName>
    </submittedName>
</protein>
<dbReference type="STRING" id="45074.Lsan_2587"/>
<feature type="transmembrane region" description="Helical" evidence="2">
    <location>
        <begin position="278"/>
        <end position="298"/>
    </location>
</feature>